<feature type="region of interest" description="Disordered" evidence="2">
    <location>
        <begin position="294"/>
        <end position="414"/>
    </location>
</feature>
<proteinExistence type="predicted"/>
<dbReference type="EMBL" id="JALJOQ010000173">
    <property type="protein sequence ID" value="KAK9791617.1"/>
    <property type="molecule type" value="Genomic_DNA"/>
</dbReference>
<evidence type="ECO:0000256" key="1">
    <source>
        <dbReference type="SAM" id="Coils"/>
    </source>
</evidence>
<feature type="coiled-coil region" evidence="1">
    <location>
        <begin position="34"/>
        <end position="135"/>
    </location>
</feature>
<dbReference type="Proteomes" id="UP001465755">
    <property type="component" value="Unassembled WGS sequence"/>
</dbReference>
<name>A0AAW1NSG9_9CHLO</name>
<keyword evidence="4" id="KW-1185">Reference proteome</keyword>
<evidence type="ECO:0000256" key="2">
    <source>
        <dbReference type="SAM" id="MobiDB-lite"/>
    </source>
</evidence>
<evidence type="ECO:0000313" key="4">
    <source>
        <dbReference type="Proteomes" id="UP001465755"/>
    </source>
</evidence>
<reference evidence="3 4" key="1">
    <citation type="journal article" date="2024" name="Nat. Commun.">
        <title>Phylogenomics reveals the evolutionary origins of lichenization in chlorophyte algae.</title>
        <authorList>
            <person name="Puginier C."/>
            <person name="Libourel C."/>
            <person name="Otte J."/>
            <person name="Skaloud P."/>
            <person name="Haon M."/>
            <person name="Grisel S."/>
            <person name="Petersen M."/>
            <person name="Berrin J.G."/>
            <person name="Delaux P.M."/>
            <person name="Dal Grande F."/>
            <person name="Keller J."/>
        </authorList>
    </citation>
    <scope>NUCLEOTIDE SEQUENCE [LARGE SCALE GENOMIC DNA]</scope>
    <source>
        <strain evidence="3 4">SAG 2036</strain>
    </source>
</reference>
<organism evidence="3 4">
    <name type="scientific">Symbiochloris irregularis</name>
    <dbReference type="NCBI Taxonomy" id="706552"/>
    <lineage>
        <taxon>Eukaryota</taxon>
        <taxon>Viridiplantae</taxon>
        <taxon>Chlorophyta</taxon>
        <taxon>core chlorophytes</taxon>
        <taxon>Trebouxiophyceae</taxon>
        <taxon>Trebouxiales</taxon>
        <taxon>Trebouxiaceae</taxon>
        <taxon>Symbiochloris</taxon>
    </lineage>
</organism>
<feature type="region of interest" description="Disordered" evidence="2">
    <location>
        <begin position="172"/>
        <end position="191"/>
    </location>
</feature>
<feature type="compositionally biased region" description="Polar residues" evidence="2">
    <location>
        <begin position="362"/>
        <end position="374"/>
    </location>
</feature>
<keyword evidence="1" id="KW-0175">Coiled coil</keyword>
<dbReference type="AlphaFoldDB" id="A0AAW1NSG9"/>
<accession>A0AAW1NSG9</accession>
<sequence length="414" mass="44184">MLPILVALGATGALLELRRLVSRPEAEPLADADVQSLRENEHRLKQLLQELQRELESGKEDLAEQRVAAEALFRAQEELASAKEALEEENCAISQEADELRGRNDILNTQVIELQAAHEEALKELKASVVEAIERYSEGDISPECLLEELQALGIDASVTLPTISIAETEHADPTEPFEQPEDQSAEPTPAAAQDIPLLTHEWASQLQLMSHDPERLARLLTTNALRAANSGAIGHRPSRLGLPFQGSAAGYQEEPRLIRAASGTLQSLLTPRQPSGSLSDKDSLQLKDAEKSGWGQLQGAAGPSEPAPAKEAAAPSSLRALQIKSEGSSSPNKALQFAPARAASGGKSSTPRLGLDVVFGSKQSSPVHPSSNKEPLIKAVRPVPALNLPKSTNAIDGPSSGPRGQELALLRES</sequence>
<gene>
    <name evidence="3" type="ORF">WJX73_000124</name>
</gene>
<evidence type="ECO:0000313" key="3">
    <source>
        <dbReference type="EMBL" id="KAK9791617.1"/>
    </source>
</evidence>
<comment type="caution">
    <text evidence="3">The sequence shown here is derived from an EMBL/GenBank/DDBJ whole genome shotgun (WGS) entry which is preliminary data.</text>
</comment>
<protein>
    <submittedName>
        <fullName evidence="3">Uncharacterized protein</fullName>
    </submittedName>
</protein>
<feature type="compositionally biased region" description="Low complexity" evidence="2">
    <location>
        <begin position="300"/>
        <end position="318"/>
    </location>
</feature>